<accession>A0A212KKT8</accession>
<gene>
    <name evidence="2" type="ORF">KL86APRO_20529</name>
</gene>
<dbReference type="Gene3D" id="3.10.450.50">
    <property type="match status" value="1"/>
</dbReference>
<dbReference type="AlphaFoldDB" id="A0A212KKT8"/>
<dbReference type="SUPFAM" id="SSF54427">
    <property type="entry name" value="NTF2-like"/>
    <property type="match status" value="1"/>
</dbReference>
<sequence length="112" mass="11743">MEPPMPPDLPTPIAAYFAAANAANGPRAALCFTLDAVVVDEALPRRGTAEIAAWVVETQRKYRCTATPSAIAVEGTRARVAATVAGDFPGSPVALDYLFTLADGRISRLEIG</sequence>
<evidence type="ECO:0000259" key="1">
    <source>
        <dbReference type="Pfam" id="PF12680"/>
    </source>
</evidence>
<protein>
    <recommendedName>
        <fullName evidence="1">SnoaL-like domain-containing protein</fullName>
    </recommendedName>
</protein>
<proteinExistence type="predicted"/>
<dbReference type="EMBL" id="FLUO01000002">
    <property type="protein sequence ID" value="SBW12270.1"/>
    <property type="molecule type" value="Genomic_DNA"/>
</dbReference>
<dbReference type="InterPro" id="IPR032710">
    <property type="entry name" value="NTF2-like_dom_sf"/>
</dbReference>
<dbReference type="InterPro" id="IPR037401">
    <property type="entry name" value="SnoaL-like"/>
</dbReference>
<evidence type="ECO:0000313" key="2">
    <source>
        <dbReference type="EMBL" id="SBW12270.1"/>
    </source>
</evidence>
<feature type="domain" description="SnoaL-like" evidence="1">
    <location>
        <begin position="14"/>
        <end position="108"/>
    </location>
</feature>
<organism evidence="2">
    <name type="scientific">uncultured Alphaproteobacteria bacterium</name>
    <dbReference type="NCBI Taxonomy" id="91750"/>
    <lineage>
        <taxon>Bacteria</taxon>
        <taxon>Pseudomonadati</taxon>
        <taxon>Pseudomonadota</taxon>
        <taxon>Alphaproteobacteria</taxon>
        <taxon>environmental samples</taxon>
    </lineage>
</organism>
<name>A0A212KKT8_9PROT</name>
<reference evidence="2" key="1">
    <citation type="submission" date="2016-04" db="EMBL/GenBank/DDBJ databases">
        <authorList>
            <person name="Evans L.H."/>
            <person name="Alamgir A."/>
            <person name="Owens N."/>
            <person name="Weber N.D."/>
            <person name="Virtaneva K."/>
            <person name="Barbian K."/>
            <person name="Babar A."/>
            <person name="Rosenke K."/>
        </authorList>
    </citation>
    <scope>NUCLEOTIDE SEQUENCE</scope>
    <source>
        <strain evidence="2">86</strain>
    </source>
</reference>
<dbReference type="Pfam" id="PF12680">
    <property type="entry name" value="SnoaL_2"/>
    <property type="match status" value="1"/>
</dbReference>